<organism evidence="5 6">
    <name type="scientific">Raphidocelis subcapitata</name>
    <dbReference type="NCBI Taxonomy" id="307507"/>
    <lineage>
        <taxon>Eukaryota</taxon>
        <taxon>Viridiplantae</taxon>
        <taxon>Chlorophyta</taxon>
        <taxon>core chlorophytes</taxon>
        <taxon>Chlorophyceae</taxon>
        <taxon>CS clade</taxon>
        <taxon>Sphaeropleales</taxon>
        <taxon>Selenastraceae</taxon>
        <taxon>Raphidocelis</taxon>
    </lineage>
</organism>
<protein>
    <recommendedName>
        <fullName evidence="1">holo-[acyl-carrier-protein] synthase</fullName>
        <ecNumber evidence="1">2.7.8.7</ecNumber>
    </recommendedName>
</protein>
<evidence type="ECO:0000256" key="1">
    <source>
        <dbReference type="ARBA" id="ARBA00013172"/>
    </source>
</evidence>
<dbReference type="OrthoDB" id="26719at2759"/>
<dbReference type="STRING" id="307507.A0A2V0PJL6"/>
<feature type="domain" description="4'-phosphopantetheinyl transferase N-terminal" evidence="4">
    <location>
        <begin position="21"/>
        <end position="121"/>
    </location>
</feature>
<evidence type="ECO:0000313" key="5">
    <source>
        <dbReference type="EMBL" id="GBF99739.1"/>
    </source>
</evidence>
<sequence>MQPQQQPRHRAERRWLLDTAAWRAAPDELRWLAALLPAEDGAACLAYRSVDDQKRAVASRLLVRACCAEVLSLPWREVDIRRTRGRKPFCANAGAPGRAAAPNFNFNVSHEGDYVALACHPHLIVGVDVAAPQALRHRGDAPQRPLLDALRALRPQLTEREWARVAGCAPDEAAAECAFQQAWACKEAFVKARGDGLGFAPLSRIEVEAPQAGGGEGGAGAGGGGAAAALAAQVSVDGAPLGRGWRFELRRLPRRHWAAVALAPPSAVVDAWGEFRATLLQPQLEEAPLDGSPLPPPPFELLTVADLLPHDAAGEYEARFGG</sequence>
<dbReference type="GO" id="GO:0000287">
    <property type="term" value="F:magnesium ion binding"/>
    <property type="evidence" value="ECO:0007669"/>
    <property type="project" value="InterPro"/>
</dbReference>
<dbReference type="EC" id="2.7.8.7" evidence="1"/>
<evidence type="ECO:0000256" key="2">
    <source>
        <dbReference type="ARBA" id="ARBA00022679"/>
    </source>
</evidence>
<dbReference type="EMBL" id="BDRX01000171">
    <property type="protein sequence ID" value="GBF99739.1"/>
    <property type="molecule type" value="Genomic_DNA"/>
</dbReference>
<dbReference type="InterPro" id="IPR055066">
    <property type="entry name" value="AASDHPPT_N"/>
</dbReference>
<name>A0A2V0PJL6_9CHLO</name>
<dbReference type="PANTHER" id="PTHR12215">
    <property type="entry name" value="PHOSPHOPANTETHEINE TRANSFERASE"/>
    <property type="match status" value="1"/>
</dbReference>
<dbReference type="GO" id="GO:0005829">
    <property type="term" value="C:cytosol"/>
    <property type="evidence" value="ECO:0007669"/>
    <property type="project" value="TreeGrafter"/>
</dbReference>
<dbReference type="GO" id="GO:0019878">
    <property type="term" value="P:lysine biosynthetic process via aminoadipic acid"/>
    <property type="evidence" value="ECO:0007669"/>
    <property type="project" value="TreeGrafter"/>
</dbReference>
<dbReference type="GO" id="GO:0008897">
    <property type="term" value="F:holo-[acyl-carrier-protein] synthase activity"/>
    <property type="evidence" value="ECO:0007669"/>
    <property type="project" value="UniProtKB-EC"/>
</dbReference>
<reference evidence="5 6" key="1">
    <citation type="journal article" date="2018" name="Sci. Rep.">
        <title>Raphidocelis subcapitata (=Pseudokirchneriella subcapitata) provides an insight into genome evolution and environmental adaptations in the Sphaeropleales.</title>
        <authorList>
            <person name="Suzuki S."/>
            <person name="Yamaguchi H."/>
            <person name="Nakajima N."/>
            <person name="Kawachi M."/>
        </authorList>
    </citation>
    <scope>NUCLEOTIDE SEQUENCE [LARGE SCALE GENOMIC DNA]</scope>
    <source>
        <strain evidence="5 6">NIES-35</strain>
    </source>
</reference>
<dbReference type="InterPro" id="IPR050559">
    <property type="entry name" value="P-Pant_transferase_sf"/>
</dbReference>
<dbReference type="InParanoid" id="A0A2V0PJL6"/>
<keyword evidence="2 5" id="KW-0808">Transferase</keyword>
<dbReference type="PANTHER" id="PTHR12215:SF10">
    <property type="entry name" value="L-AMINOADIPATE-SEMIALDEHYDE DEHYDROGENASE-PHOSPHOPANTETHEINYL TRANSFERASE"/>
    <property type="match status" value="1"/>
</dbReference>
<evidence type="ECO:0000313" key="6">
    <source>
        <dbReference type="Proteomes" id="UP000247498"/>
    </source>
</evidence>
<dbReference type="SUPFAM" id="SSF56214">
    <property type="entry name" value="4'-phosphopantetheinyl transferase"/>
    <property type="match status" value="2"/>
</dbReference>
<proteinExistence type="predicted"/>
<evidence type="ECO:0000259" key="3">
    <source>
        <dbReference type="Pfam" id="PF01648"/>
    </source>
</evidence>
<dbReference type="Proteomes" id="UP000247498">
    <property type="component" value="Unassembled WGS sequence"/>
</dbReference>
<comment type="caution">
    <text evidence="5">The sequence shown here is derived from an EMBL/GenBank/DDBJ whole genome shotgun (WGS) entry which is preliminary data.</text>
</comment>
<dbReference type="Gene3D" id="3.90.470.20">
    <property type="entry name" value="4'-phosphopantetheinyl transferase domain"/>
    <property type="match status" value="2"/>
</dbReference>
<evidence type="ECO:0000259" key="4">
    <source>
        <dbReference type="Pfam" id="PF22624"/>
    </source>
</evidence>
<dbReference type="Pfam" id="PF22624">
    <property type="entry name" value="AASDHPPT_N"/>
    <property type="match status" value="1"/>
</dbReference>
<dbReference type="AlphaFoldDB" id="A0A2V0PJL6"/>
<gene>
    <name evidence="5" type="ORF">Rsub_12514</name>
</gene>
<dbReference type="InterPro" id="IPR008278">
    <property type="entry name" value="4-PPantetheinyl_Trfase_dom"/>
</dbReference>
<dbReference type="InterPro" id="IPR037143">
    <property type="entry name" value="4-PPantetheinyl_Trfase_dom_sf"/>
</dbReference>
<dbReference type="Pfam" id="PF01648">
    <property type="entry name" value="ACPS"/>
    <property type="match status" value="1"/>
</dbReference>
<feature type="domain" description="4'-phosphopantetheinyl transferase" evidence="3">
    <location>
        <begin position="125"/>
        <end position="215"/>
    </location>
</feature>
<accession>A0A2V0PJL6</accession>
<dbReference type="FunCoup" id="A0A2V0PJL6">
    <property type="interactions" value="1272"/>
</dbReference>
<keyword evidence="6" id="KW-1185">Reference proteome</keyword>